<dbReference type="Proteomes" id="UP001055307">
    <property type="component" value="Unassembled WGS sequence"/>
</dbReference>
<proteinExistence type="predicted"/>
<dbReference type="InterPro" id="IPR006439">
    <property type="entry name" value="HAD-SF_hydro_IA"/>
</dbReference>
<comment type="caution">
    <text evidence="5">The sequence shown here is derived from an EMBL/GenBank/DDBJ whole genome shotgun (WGS) entry which is preliminary data.</text>
</comment>
<dbReference type="Pfam" id="PF00702">
    <property type="entry name" value="Hydrolase"/>
    <property type="match status" value="1"/>
</dbReference>
<gene>
    <name evidence="5" type="primary">gph_3</name>
    <name evidence="5" type="ORF">OICFNHDK_4502</name>
</gene>
<dbReference type="NCBIfam" id="TIGR01662">
    <property type="entry name" value="HAD-SF-IIIA"/>
    <property type="match status" value="1"/>
</dbReference>
<dbReference type="GO" id="GO:0016791">
    <property type="term" value="F:phosphatase activity"/>
    <property type="evidence" value="ECO:0007669"/>
    <property type="project" value="TreeGrafter"/>
</dbReference>
<accession>A0AAV4ZDR6</accession>
<keyword evidence="4" id="KW-0460">Magnesium</keyword>
<dbReference type="NCBIfam" id="TIGR01549">
    <property type="entry name" value="HAD-SF-IA-v1"/>
    <property type="match status" value="1"/>
</dbReference>
<reference evidence="5" key="2">
    <citation type="submission" date="2021-08" db="EMBL/GenBank/DDBJ databases">
        <authorList>
            <person name="Tani A."/>
            <person name="Ola A."/>
            <person name="Ogura Y."/>
            <person name="Katsura K."/>
            <person name="Hayashi T."/>
        </authorList>
    </citation>
    <scope>NUCLEOTIDE SEQUENCE</scope>
    <source>
        <strain evidence="5">DSM 21893</strain>
    </source>
</reference>
<dbReference type="AlphaFoldDB" id="A0AAV4ZDR6"/>
<evidence type="ECO:0000256" key="3">
    <source>
        <dbReference type="ARBA" id="ARBA00022801"/>
    </source>
</evidence>
<dbReference type="SFLD" id="SFLDG01129">
    <property type="entry name" value="C1.5:_HAD__Beta-PGM__Phosphata"/>
    <property type="match status" value="1"/>
</dbReference>
<dbReference type="PANTHER" id="PTHR46470:SF2">
    <property type="entry name" value="GLYCERALDEHYDE 3-PHOSPHATE PHOSPHATASE"/>
    <property type="match status" value="1"/>
</dbReference>
<dbReference type="InterPro" id="IPR006549">
    <property type="entry name" value="HAD-SF_hydro_IIIA"/>
</dbReference>
<dbReference type="Gene3D" id="1.10.150.520">
    <property type="match status" value="1"/>
</dbReference>
<comment type="cofactor">
    <cofactor evidence="1">
        <name>Mg(2+)</name>
        <dbReference type="ChEBI" id="CHEBI:18420"/>
    </cofactor>
</comment>
<dbReference type="GO" id="GO:0044281">
    <property type="term" value="P:small molecule metabolic process"/>
    <property type="evidence" value="ECO:0007669"/>
    <property type="project" value="UniProtKB-ARBA"/>
</dbReference>
<evidence type="ECO:0000256" key="4">
    <source>
        <dbReference type="ARBA" id="ARBA00022842"/>
    </source>
</evidence>
<dbReference type="SFLD" id="SFLDS00003">
    <property type="entry name" value="Haloacid_Dehalogenase"/>
    <property type="match status" value="1"/>
</dbReference>
<keyword evidence="3" id="KW-0378">Hydrolase</keyword>
<keyword evidence="6" id="KW-1185">Reference proteome</keyword>
<dbReference type="NCBIfam" id="TIGR01509">
    <property type="entry name" value="HAD-SF-IA-v3"/>
    <property type="match status" value="1"/>
</dbReference>
<dbReference type="SUPFAM" id="SSF56784">
    <property type="entry name" value="HAD-like"/>
    <property type="match status" value="1"/>
</dbReference>
<reference evidence="5" key="1">
    <citation type="journal article" date="2016" name="Front. Microbiol.">
        <title>Genome Sequence of the Piezophilic, Mesophilic Sulfate-Reducing Bacterium Desulfovibrio indicus J2T.</title>
        <authorList>
            <person name="Cao J."/>
            <person name="Maignien L."/>
            <person name="Shao Z."/>
            <person name="Alain K."/>
            <person name="Jebbar M."/>
        </authorList>
    </citation>
    <scope>NUCLEOTIDE SEQUENCE</scope>
    <source>
        <strain evidence="5">DSM 21893</strain>
    </source>
</reference>
<dbReference type="InterPro" id="IPR036412">
    <property type="entry name" value="HAD-like_sf"/>
</dbReference>
<dbReference type="EMBL" id="BPQF01000036">
    <property type="protein sequence ID" value="GJD42011.1"/>
    <property type="molecule type" value="Genomic_DNA"/>
</dbReference>
<evidence type="ECO:0000313" key="5">
    <source>
        <dbReference type="EMBL" id="GJD42011.1"/>
    </source>
</evidence>
<organism evidence="5 6">
    <name type="scientific">Methylobacterium bullatum</name>
    <dbReference type="NCBI Taxonomy" id="570505"/>
    <lineage>
        <taxon>Bacteria</taxon>
        <taxon>Pseudomonadati</taxon>
        <taxon>Pseudomonadota</taxon>
        <taxon>Alphaproteobacteria</taxon>
        <taxon>Hyphomicrobiales</taxon>
        <taxon>Methylobacteriaceae</taxon>
        <taxon>Methylobacterium</taxon>
    </lineage>
</organism>
<evidence type="ECO:0000256" key="2">
    <source>
        <dbReference type="ARBA" id="ARBA00022723"/>
    </source>
</evidence>
<sequence length="280" mass="31402">MASEPPCKLSGHLPYRRSFHNFRATLRFHTAWTHSSRSGHAVLHPVEDRYRRREYSRDMVDAVLFDLDETLLDRTKSLRAFLRDQFERHADRLGHVRSDEWCARFLVLDKRGRVHKSVVYPNILAEFGGRVEHADILLADYRARCARFAQPFDGMGAVLKELRARGLALGIVTNGETEFQSRHVEALELDGLVDAVLISEREGLRKPDAALFLRAATACRTQPSRCLFVGDNPVADVLGAHAAGMSTAWFHGSAEWPTDAPSNPGASIDHLSQVLALARP</sequence>
<dbReference type="PRINTS" id="PR00413">
    <property type="entry name" value="HADHALOGNASE"/>
</dbReference>
<dbReference type="Gene3D" id="3.40.50.1000">
    <property type="entry name" value="HAD superfamily/HAD-like"/>
    <property type="match status" value="1"/>
</dbReference>
<evidence type="ECO:0000313" key="6">
    <source>
        <dbReference type="Proteomes" id="UP001055307"/>
    </source>
</evidence>
<dbReference type="GO" id="GO:0046872">
    <property type="term" value="F:metal ion binding"/>
    <property type="evidence" value="ECO:0007669"/>
    <property type="project" value="UniProtKB-KW"/>
</dbReference>
<dbReference type="InterPro" id="IPR023214">
    <property type="entry name" value="HAD_sf"/>
</dbReference>
<evidence type="ECO:0000256" key="1">
    <source>
        <dbReference type="ARBA" id="ARBA00001946"/>
    </source>
</evidence>
<protein>
    <submittedName>
        <fullName evidence="5">Phosphoglycolate phosphatase</fullName>
    </submittedName>
</protein>
<dbReference type="PANTHER" id="PTHR46470">
    <property type="entry name" value="N-ACYLNEURAMINATE-9-PHOSPHATASE"/>
    <property type="match status" value="1"/>
</dbReference>
<name>A0AAV4ZDR6_9HYPH</name>
<keyword evidence="2" id="KW-0479">Metal-binding</keyword>
<dbReference type="InterPro" id="IPR051400">
    <property type="entry name" value="HAD-like_hydrolase"/>
</dbReference>